<reference evidence="4 5" key="1">
    <citation type="submission" date="2020-06" db="EMBL/GenBank/DDBJ databases">
        <title>Pseudomonas eucalypticola sp. nov., an endophyte of Eucalyptus dunnii leaves with biocontrol ability of eucalyptus leaf blight.</title>
        <authorList>
            <person name="Liu Y."/>
            <person name="Song Z."/>
            <person name="Zeng H."/>
            <person name="Lu M."/>
            <person name="Wang X."/>
            <person name="Lian X."/>
            <person name="Zhang Q."/>
        </authorList>
    </citation>
    <scope>NUCLEOTIDE SEQUENCE [LARGE SCALE GENOMIC DNA]</scope>
    <source>
        <strain evidence="4 5">NP-1</strain>
    </source>
</reference>
<dbReference type="GO" id="GO:0000160">
    <property type="term" value="P:phosphorelay signal transduction system"/>
    <property type="evidence" value="ECO:0007669"/>
    <property type="project" value="InterPro"/>
</dbReference>
<organism evidence="4 5">
    <name type="scientific">Pseudomonas eucalypticola</name>
    <dbReference type="NCBI Taxonomy" id="2599595"/>
    <lineage>
        <taxon>Bacteria</taxon>
        <taxon>Pseudomonadati</taxon>
        <taxon>Pseudomonadota</taxon>
        <taxon>Gammaproteobacteria</taxon>
        <taxon>Pseudomonadales</taxon>
        <taxon>Pseudomonadaceae</taxon>
        <taxon>Pseudomonas</taxon>
    </lineage>
</organism>
<keyword evidence="1 2" id="KW-0597">Phosphoprotein</keyword>
<dbReference type="KEGG" id="pez:HWQ56_14865"/>
<evidence type="ECO:0000313" key="5">
    <source>
        <dbReference type="Proteomes" id="UP000509568"/>
    </source>
</evidence>
<dbReference type="PANTHER" id="PTHR44591">
    <property type="entry name" value="STRESS RESPONSE REGULATOR PROTEIN 1"/>
    <property type="match status" value="1"/>
</dbReference>
<sequence length="137" mass="15265">MNSTSMERNELAHPLVVVVEDEVIIREFVCEILKEEGYETVEFETADAAVPFLDQRAPEVGLLLTDILMPGTLNGADLSNLVHERWPEMPILIMSGHETPESSGVKCEVAFLRKPWTIGQMLQGVEDAVKHAEARAH</sequence>
<accession>A0A7D5D7T5</accession>
<protein>
    <submittedName>
        <fullName evidence="4">Response regulator</fullName>
    </submittedName>
</protein>
<dbReference type="Pfam" id="PF00072">
    <property type="entry name" value="Response_reg"/>
    <property type="match status" value="1"/>
</dbReference>
<dbReference type="CDD" id="cd00156">
    <property type="entry name" value="REC"/>
    <property type="match status" value="1"/>
</dbReference>
<dbReference type="Proteomes" id="UP000509568">
    <property type="component" value="Chromosome"/>
</dbReference>
<name>A0A7D5D7T5_9PSED</name>
<dbReference type="Gene3D" id="3.40.50.2300">
    <property type="match status" value="1"/>
</dbReference>
<evidence type="ECO:0000313" key="4">
    <source>
        <dbReference type="EMBL" id="QKZ04998.1"/>
    </source>
</evidence>
<dbReference type="EMBL" id="CP056030">
    <property type="protein sequence ID" value="QKZ04998.1"/>
    <property type="molecule type" value="Genomic_DNA"/>
</dbReference>
<evidence type="ECO:0000256" key="2">
    <source>
        <dbReference type="PROSITE-ProRule" id="PRU00169"/>
    </source>
</evidence>
<dbReference type="SMART" id="SM00448">
    <property type="entry name" value="REC"/>
    <property type="match status" value="1"/>
</dbReference>
<proteinExistence type="predicted"/>
<feature type="modified residue" description="4-aspartylphosphate" evidence="2">
    <location>
        <position position="66"/>
    </location>
</feature>
<dbReference type="PROSITE" id="PS50110">
    <property type="entry name" value="RESPONSE_REGULATORY"/>
    <property type="match status" value="1"/>
</dbReference>
<evidence type="ECO:0000256" key="1">
    <source>
        <dbReference type="ARBA" id="ARBA00022553"/>
    </source>
</evidence>
<dbReference type="InterPro" id="IPR011006">
    <property type="entry name" value="CheY-like_superfamily"/>
</dbReference>
<feature type="domain" description="Response regulatory" evidence="3">
    <location>
        <begin position="15"/>
        <end position="129"/>
    </location>
</feature>
<evidence type="ECO:0000259" key="3">
    <source>
        <dbReference type="PROSITE" id="PS50110"/>
    </source>
</evidence>
<dbReference type="InterPro" id="IPR050595">
    <property type="entry name" value="Bact_response_regulator"/>
</dbReference>
<dbReference type="AlphaFoldDB" id="A0A7D5D7T5"/>
<gene>
    <name evidence="4" type="ORF">HWQ56_14865</name>
</gene>
<dbReference type="RefSeq" id="WP_176570992.1">
    <property type="nucleotide sequence ID" value="NZ_CP056030.1"/>
</dbReference>
<keyword evidence="5" id="KW-1185">Reference proteome</keyword>
<dbReference type="SUPFAM" id="SSF52172">
    <property type="entry name" value="CheY-like"/>
    <property type="match status" value="1"/>
</dbReference>
<dbReference type="InterPro" id="IPR001789">
    <property type="entry name" value="Sig_transdc_resp-reg_receiver"/>
</dbReference>
<dbReference type="PANTHER" id="PTHR44591:SF21">
    <property type="entry name" value="TWO-COMPONENT RESPONSE REGULATOR"/>
    <property type="match status" value="1"/>
</dbReference>